<dbReference type="OrthoDB" id="8062037at2759"/>
<dbReference type="CDD" id="cd16461">
    <property type="entry name" value="RING-H2_EL5-like"/>
    <property type="match status" value="1"/>
</dbReference>
<dbReference type="Gene3D" id="3.30.40.10">
    <property type="entry name" value="Zinc/RING finger domain, C3HC4 (zinc finger)"/>
    <property type="match status" value="1"/>
</dbReference>
<dbReference type="InterPro" id="IPR013083">
    <property type="entry name" value="Znf_RING/FYVE/PHD"/>
</dbReference>
<evidence type="ECO:0000256" key="6">
    <source>
        <dbReference type="ARBA" id="ARBA00022692"/>
    </source>
</evidence>
<evidence type="ECO:0000256" key="10">
    <source>
        <dbReference type="ARBA" id="ARBA00022786"/>
    </source>
</evidence>
<dbReference type="GO" id="GO:0016020">
    <property type="term" value="C:membrane"/>
    <property type="evidence" value="ECO:0007669"/>
    <property type="project" value="UniProtKB-SubCell"/>
</dbReference>
<evidence type="ECO:0000256" key="14">
    <source>
        <dbReference type="ARBA" id="ARBA00024209"/>
    </source>
</evidence>
<keyword evidence="13 16" id="KW-0472">Membrane</keyword>
<evidence type="ECO:0000256" key="16">
    <source>
        <dbReference type="SAM" id="Phobius"/>
    </source>
</evidence>
<dbReference type="PANTHER" id="PTHR46279:SF6">
    <property type="entry name" value="RING-TYPE E3 UBIQUITIN TRANSFERASE"/>
    <property type="match status" value="1"/>
</dbReference>
<keyword evidence="11" id="KW-0862">Zinc</keyword>
<keyword evidence="7" id="KW-0479">Metal-binding</keyword>
<keyword evidence="19" id="KW-1185">Reference proteome</keyword>
<evidence type="ECO:0000256" key="7">
    <source>
        <dbReference type="ARBA" id="ARBA00022723"/>
    </source>
</evidence>
<dbReference type="SMART" id="SM00184">
    <property type="entry name" value="RING"/>
    <property type="match status" value="1"/>
</dbReference>
<dbReference type="RefSeq" id="XP_022761142.1">
    <property type="nucleotide sequence ID" value="XM_022905407.1"/>
</dbReference>
<dbReference type="InterPro" id="IPR046948">
    <property type="entry name" value="ATL20-22-like"/>
</dbReference>
<dbReference type="KEGG" id="dzi:111307392"/>
<comment type="pathway">
    <text evidence="3">Protein modification; protein ubiquitination.</text>
</comment>
<keyword evidence="6 16" id="KW-0812">Transmembrane</keyword>
<evidence type="ECO:0000256" key="8">
    <source>
        <dbReference type="ARBA" id="ARBA00022729"/>
    </source>
</evidence>
<keyword evidence="5" id="KW-0808">Transferase</keyword>
<dbReference type="Pfam" id="PF13947">
    <property type="entry name" value="GUB_WAK_bind"/>
    <property type="match status" value="1"/>
</dbReference>
<evidence type="ECO:0000256" key="11">
    <source>
        <dbReference type="ARBA" id="ARBA00022833"/>
    </source>
</evidence>
<evidence type="ECO:0000256" key="15">
    <source>
        <dbReference type="PROSITE-ProRule" id="PRU00175"/>
    </source>
</evidence>
<name>A0A6P6A8L8_DURZI</name>
<evidence type="ECO:0000313" key="19">
    <source>
        <dbReference type="Proteomes" id="UP000515121"/>
    </source>
</evidence>
<comment type="subcellular location">
    <subcellularLocation>
        <location evidence="2">Membrane</location>
        <topology evidence="2">Single-pass membrane protein</topology>
    </subcellularLocation>
</comment>
<evidence type="ECO:0000259" key="18">
    <source>
        <dbReference type="PROSITE" id="PS50089"/>
    </source>
</evidence>
<organism evidence="19 20">
    <name type="scientific">Durio zibethinus</name>
    <name type="common">Durian</name>
    <dbReference type="NCBI Taxonomy" id="66656"/>
    <lineage>
        <taxon>Eukaryota</taxon>
        <taxon>Viridiplantae</taxon>
        <taxon>Streptophyta</taxon>
        <taxon>Embryophyta</taxon>
        <taxon>Tracheophyta</taxon>
        <taxon>Spermatophyta</taxon>
        <taxon>Magnoliopsida</taxon>
        <taxon>eudicotyledons</taxon>
        <taxon>Gunneridae</taxon>
        <taxon>Pentapetalae</taxon>
        <taxon>rosids</taxon>
        <taxon>malvids</taxon>
        <taxon>Malvales</taxon>
        <taxon>Malvaceae</taxon>
        <taxon>Helicteroideae</taxon>
        <taxon>Durio</taxon>
    </lineage>
</organism>
<dbReference type="EC" id="2.3.2.27" evidence="4"/>
<keyword evidence="9 15" id="KW-0863">Zinc-finger</keyword>
<dbReference type="PANTHER" id="PTHR46279">
    <property type="entry name" value="RING/U-BOX SUPERFAMILY PROTEIN"/>
    <property type="match status" value="1"/>
</dbReference>
<dbReference type="SUPFAM" id="SSF57850">
    <property type="entry name" value="RING/U-box"/>
    <property type="match status" value="1"/>
</dbReference>
<dbReference type="GO" id="GO:0030247">
    <property type="term" value="F:polysaccharide binding"/>
    <property type="evidence" value="ECO:0007669"/>
    <property type="project" value="InterPro"/>
</dbReference>
<evidence type="ECO:0000256" key="12">
    <source>
        <dbReference type="ARBA" id="ARBA00022989"/>
    </source>
</evidence>
<dbReference type="Pfam" id="PF13639">
    <property type="entry name" value="zf-RING_2"/>
    <property type="match status" value="1"/>
</dbReference>
<evidence type="ECO:0000256" key="2">
    <source>
        <dbReference type="ARBA" id="ARBA00004167"/>
    </source>
</evidence>
<gene>
    <name evidence="20" type="primary">LOC111307392</name>
</gene>
<keyword evidence="10" id="KW-0833">Ubl conjugation pathway</keyword>
<feature type="chain" id="PRO_5028243731" description="RING-type E3 ubiquitin transferase" evidence="17">
    <location>
        <begin position="24"/>
        <end position="376"/>
    </location>
</feature>
<evidence type="ECO:0000256" key="5">
    <source>
        <dbReference type="ARBA" id="ARBA00022679"/>
    </source>
</evidence>
<evidence type="ECO:0000256" key="1">
    <source>
        <dbReference type="ARBA" id="ARBA00000900"/>
    </source>
</evidence>
<evidence type="ECO:0000256" key="17">
    <source>
        <dbReference type="SAM" id="SignalP"/>
    </source>
</evidence>
<evidence type="ECO:0000256" key="13">
    <source>
        <dbReference type="ARBA" id="ARBA00023136"/>
    </source>
</evidence>
<dbReference type="GO" id="GO:0061630">
    <property type="term" value="F:ubiquitin protein ligase activity"/>
    <property type="evidence" value="ECO:0007669"/>
    <property type="project" value="UniProtKB-EC"/>
</dbReference>
<feature type="transmembrane region" description="Helical" evidence="16">
    <location>
        <begin position="228"/>
        <end position="246"/>
    </location>
</feature>
<dbReference type="GO" id="GO:0008270">
    <property type="term" value="F:zinc ion binding"/>
    <property type="evidence" value="ECO:0007669"/>
    <property type="project" value="UniProtKB-KW"/>
</dbReference>
<dbReference type="InterPro" id="IPR025287">
    <property type="entry name" value="WAK_GUB"/>
</dbReference>
<evidence type="ECO:0000256" key="4">
    <source>
        <dbReference type="ARBA" id="ARBA00012483"/>
    </source>
</evidence>
<keyword evidence="12 16" id="KW-1133">Transmembrane helix</keyword>
<dbReference type="GeneID" id="111307392"/>
<evidence type="ECO:0000313" key="20">
    <source>
        <dbReference type="RefSeq" id="XP_022761142.1"/>
    </source>
</evidence>
<protein>
    <recommendedName>
        <fullName evidence="4">RING-type E3 ubiquitin transferase</fullName>
        <ecNumber evidence="4">2.3.2.27</ecNumber>
    </recommendedName>
</protein>
<evidence type="ECO:0000256" key="9">
    <source>
        <dbReference type="ARBA" id="ARBA00022771"/>
    </source>
</evidence>
<accession>A0A6P6A8L8</accession>
<sequence length="376" mass="42116">MALSKLFFFPFFLLLFLQPSTNGETCQQVSCRDVIVDFPFRLRDQPDCCGNPNFNLSCTNKSRTMITFPFSGEFIVDAIGYLATNLLISDPENCIAKHLLQGLDLYGTPFEPQYPESYIFFNCSSFVSIDYPAIYISCLSDTNFMVFAIPTIAYNQSTSLGSCLEIATIFVPLPVQNWPYYLSELLLTWEEPDCQSSCNCENHSRYCEFTGGCNDFKKKSGLSNGAKYALIFSLGTPLFFIVVFIIHHKLIVHGNDQRHQSTVEISSLAAEPQLAARTVNGLDGSRIEAYPITLLDESCRLPRPNDNTCSICLSEYQAKETIRTIPDCDHYFHADCIDEWLRLNAACPVCRKSPDQESALIIHSTVPSSSAPPPPL</sequence>
<reference evidence="20" key="1">
    <citation type="submission" date="2025-08" db="UniProtKB">
        <authorList>
            <consortium name="RefSeq"/>
        </authorList>
    </citation>
    <scope>IDENTIFICATION</scope>
    <source>
        <tissue evidence="20">Fruit stalk</tissue>
    </source>
</reference>
<feature type="signal peptide" evidence="17">
    <location>
        <begin position="1"/>
        <end position="23"/>
    </location>
</feature>
<comment type="catalytic activity">
    <reaction evidence="1">
        <text>S-ubiquitinyl-[E2 ubiquitin-conjugating enzyme]-L-cysteine + [acceptor protein]-L-lysine = [E2 ubiquitin-conjugating enzyme]-L-cysteine + N(6)-ubiquitinyl-[acceptor protein]-L-lysine.</text>
        <dbReference type="EC" id="2.3.2.27"/>
    </reaction>
</comment>
<proteinExistence type="inferred from homology"/>
<dbReference type="Proteomes" id="UP000515121">
    <property type="component" value="Unplaced"/>
</dbReference>
<evidence type="ECO:0000256" key="3">
    <source>
        <dbReference type="ARBA" id="ARBA00004906"/>
    </source>
</evidence>
<dbReference type="PROSITE" id="PS50089">
    <property type="entry name" value="ZF_RING_2"/>
    <property type="match status" value="1"/>
</dbReference>
<dbReference type="InterPro" id="IPR001841">
    <property type="entry name" value="Znf_RING"/>
</dbReference>
<keyword evidence="8 17" id="KW-0732">Signal</keyword>
<dbReference type="AlphaFoldDB" id="A0A6P6A8L8"/>
<feature type="domain" description="RING-type" evidence="18">
    <location>
        <begin position="309"/>
        <end position="351"/>
    </location>
</feature>
<comment type="similarity">
    <text evidence="14">Belongs to the RING-type zinc finger family. ATL subfamily.</text>
</comment>